<evidence type="ECO:0000313" key="2">
    <source>
        <dbReference type="Proteomes" id="UP000628448"/>
    </source>
</evidence>
<gene>
    <name evidence="1" type="ORF">I5907_19280</name>
</gene>
<organism evidence="1 2">
    <name type="scientific">Panacibacter microcysteis</name>
    <dbReference type="NCBI Taxonomy" id="2793269"/>
    <lineage>
        <taxon>Bacteria</taxon>
        <taxon>Pseudomonadati</taxon>
        <taxon>Bacteroidota</taxon>
        <taxon>Chitinophagia</taxon>
        <taxon>Chitinophagales</taxon>
        <taxon>Chitinophagaceae</taxon>
        <taxon>Panacibacter</taxon>
    </lineage>
</organism>
<sequence length="295" mass="34058">MLLFFSCAFNARAQDNRKVLAGMEDTLNYYSKQMVTAQDASARFYADSVFIKKFVQALKVPNSFSYPFDSIKTVSKLYAPDSSFRIYTWEIQKDESYFRQYGALQMQTKDGSLKLFPLFDGSDYAVIPTDSVRTNRNWIGAIYYQVLMKEFNGKRYYTLLGLDDNDFSSTRKWIEVLHFDNNGQPVFGGDFFVYKNEPNKPDNPVARFCLEFKKDGKARLNYDAALDAIVFDHLVSETGNTQYKYDFIPDGDYEGFKWSNGKWVHVSKLFAEQKLKDGQAPVPVPFRDDNGNPLQ</sequence>
<dbReference type="RefSeq" id="WP_196992424.1">
    <property type="nucleotide sequence ID" value="NZ_JADWYR010000002.1"/>
</dbReference>
<name>A0A931GZT0_9BACT</name>
<accession>A0A931GZT0</accession>
<reference evidence="1" key="1">
    <citation type="submission" date="2020-11" db="EMBL/GenBank/DDBJ databases">
        <title>Bacterial whole genome sequence for Panacibacter sp. DH6.</title>
        <authorList>
            <person name="Le V."/>
            <person name="Ko S."/>
            <person name="Ahn C.-Y."/>
            <person name="Oh H.-M."/>
        </authorList>
    </citation>
    <scope>NUCLEOTIDE SEQUENCE</scope>
    <source>
        <strain evidence="1">DH6</strain>
    </source>
</reference>
<evidence type="ECO:0000313" key="1">
    <source>
        <dbReference type="EMBL" id="MBG9378389.1"/>
    </source>
</evidence>
<dbReference type="AlphaFoldDB" id="A0A931GZT0"/>
<keyword evidence="2" id="KW-1185">Reference proteome</keyword>
<dbReference type="Proteomes" id="UP000628448">
    <property type="component" value="Unassembled WGS sequence"/>
</dbReference>
<dbReference type="EMBL" id="JADWYR010000002">
    <property type="protein sequence ID" value="MBG9378389.1"/>
    <property type="molecule type" value="Genomic_DNA"/>
</dbReference>
<protein>
    <submittedName>
        <fullName evidence="1">Uncharacterized protein</fullName>
    </submittedName>
</protein>
<proteinExistence type="predicted"/>
<comment type="caution">
    <text evidence="1">The sequence shown here is derived from an EMBL/GenBank/DDBJ whole genome shotgun (WGS) entry which is preliminary data.</text>
</comment>